<evidence type="ECO:0000259" key="1">
    <source>
        <dbReference type="Pfam" id="PF12770"/>
    </source>
</evidence>
<dbReference type="STRING" id="98765.A0A2R6PYZ0"/>
<sequence>MVSLQRETLNLCPTDHPERSNALNNLAVAVRAQYVQNGELRLLQEVIALHREALTLRPNGHPKRSATLNNLAIALRTQFEQLGGNLNELIALHREALKLCPSGHPKRSSTLMHLSIAVQARYRVTKKKADLGFFIDLLEYAAIDEFSSLVDRFSAALFWTSAAREHRHTSAIQAYSTALNLFELCLITIPTFEKQLGLFTHRRLQEAKNLASSAASYAIEIGNTERAVEMLERGRGLLWSQMRGFRSPLDRLREVDTSLADQFSSISRALEVLAISLSDNAPQEYAGDGTGGIDNSATTDTLLRRKRLLLQELNEIISKIRATQGFDDFLRAKPFATLQTAAIHGPVILVNRHESRSDGIIILHDRAPIIIPLSSSFHKDIAAPYSLLMTITVRTDRPYAAVGKPEASSLGRILYSLWKLLVQPVVEKLKILNIPEQSRIWWCPTSVLSALPIHAAGPISRGESKYLCDIYVSSYTPTLSALITARGAQTSGTGNPSKVLAVAGPRLKMADEELNVITAQLGGRVTGLVNQAGTRLRVLQQLEDHPWAHFACHGHLSVNNPFRSSFELHEGSLTLLDIIQARLPSAELAFLSACHSAASDEKKYGIPDEVLHLAAAVQFCGFQSVIGTLWQMEDIDGPEVARHFYKYMGSNDGLEHSSTRSAMGLYDAIKKIREKYGMTLQRWVTFIHIGA</sequence>
<comment type="caution">
    <text evidence="2">The sequence shown here is derived from an EMBL/GenBank/DDBJ whole genome shotgun (WGS) entry which is preliminary data.</text>
</comment>
<proteinExistence type="predicted"/>
<dbReference type="OrthoDB" id="3261813at2759"/>
<accession>A0A2R6PYZ0</accession>
<reference evidence="2 3" key="1">
    <citation type="submission" date="2018-02" db="EMBL/GenBank/DDBJ databases">
        <title>Genome sequence of the basidiomycete white-rot fungus Phlebia centrifuga.</title>
        <authorList>
            <person name="Granchi Z."/>
            <person name="Peng M."/>
            <person name="de Vries R.P."/>
            <person name="Hilden K."/>
            <person name="Makela M.R."/>
            <person name="Grigoriev I."/>
            <person name="Riley R."/>
        </authorList>
    </citation>
    <scope>NUCLEOTIDE SEQUENCE [LARGE SCALE GENOMIC DNA]</scope>
    <source>
        <strain evidence="2 3">FBCC195</strain>
    </source>
</reference>
<evidence type="ECO:0000313" key="3">
    <source>
        <dbReference type="Proteomes" id="UP000186601"/>
    </source>
</evidence>
<name>A0A2R6PYZ0_9APHY</name>
<keyword evidence="3" id="KW-1185">Reference proteome</keyword>
<dbReference type="InterPro" id="IPR024983">
    <property type="entry name" value="CHAT_dom"/>
</dbReference>
<dbReference type="Proteomes" id="UP000186601">
    <property type="component" value="Unassembled WGS sequence"/>
</dbReference>
<feature type="domain" description="CHAT" evidence="1">
    <location>
        <begin position="414"/>
        <end position="690"/>
    </location>
</feature>
<dbReference type="AlphaFoldDB" id="A0A2R6PYZ0"/>
<organism evidence="2 3">
    <name type="scientific">Hermanssonia centrifuga</name>
    <dbReference type="NCBI Taxonomy" id="98765"/>
    <lineage>
        <taxon>Eukaryota</taxon>
        <taxon>Fungi</taxon>
        <taxon>Dikarya</taxon>
        <taxon>Basidiomycota</taxon>
        <taxon>Agaricomycotina</taxon>
        <taxon>Agaricomycetes</taxon>
        <taxon>Polyporales</taxon>
        <taxon>Meruliaceae</taxon>
        <taxon>Hermanssonia</taxon>
    </lineage>
</organism>
<protein>
    <recommendedName>
        <fullName evidence="1">CHAT domain-containing protein</fullName>
    </recommendedName>
</protein>
<dbReference type="Gene3D" id="1.25.40.10">
    <property type="entry name" value="Tetratricopeptide repeat domain"/>
    <property type="match status" value="1"/>
</dbReference>
<dbReference type="EMBL" id="MLYV02000426">
    <property type="protein sequence ID" value="PSR99051.1"/>
    <property type="molecule type" value="Genomic_DNA"/>
</dbReference>
<dbReference type="InterPro" id="IPR011990">
    <property type="entry name" value="TPR-like_helical_dom_sf"/>
</dbReference>
<dbReference type="Pfam" id="PF12770">
    <property type="entry name" value="CHAT"/>
    <property type="match status" value="1"/>
</dbReference>
<gene>
    <name evidence="2" type="ORF">PHLCEN_2v4208</name>
</gene>
<evidence type="ECO:0000313" key="2">
    <source>
        <dbReference type="EMBL" id="PSR99051.1"/>
    </source>
</evidence>